<keyword evidence="2" id="KW-1185">Reference proteome</keyword>
<comment type="caution">
    <text evidence="1">The sequence shown here is derived from an EMBL/GenBank/DDBJ whole genome shotgun (WGS) entry which is preliminary data.</text>
</comment>
<reference evidence="1 2" key="1">
    <citation type="submission" date="2022-05" db="EMBL/GenBank/DDBJ databases">
        <title>Flavobacterium sp., isolated from activated sludge.</title>
        <authorList>
            <person name="Ran Q."/>
        </authorList>
    </citation>
    <scope>NUCLEOTIDE SEQUENCE [LARGE SCALE GENOMIC DNA]</scope>
    <source>
        <strain evidence="1 2">HXWNR69</strain>
    </source>
</reference>
<evidence type="ECO:0000313" key="2">
    <source>
        <dbReference type="Proteomes" id="UP001203342"/>
    </source>
</evidence>
<dbReference type="EMBL" id="JAMLJN010000004">
    <property type="protein sequence ID" value="MCL9769959.1"/>
    <property type="molecule type" value="Genomic_DNA"/>
</dbReference>
<protein>
    <submittedName>
        <fullName evidence="1">Uncharacterized protein</fullName>
    </submittedName>
</protein>
<dbReference type="Proteomes" id="UP001203342">
    <property type="component" value="Unassembled WGS sequence"/>
</dbReference>
<gene>
    <name evidence="1" type="ORF">NAT47_05985</name>
</gene>
<evidence type="ECO:0000313" key="1">
    <source>
        <dbReference type="EMBL" id="MCL9769959.1"/>
    </source>
</evidence>
<proteinExistence type="predicted"/>
<sequence length="82" mass="9798">MENEIKSHYSYTEVINWLEQKGIELYGNHFKIMETDYPIVYKLIAYFLKDEPTCFQYGINLNQDLILRGGLPVAVRYKNYKL</sequence>
<organism evidence="1 2">
    <name type="scientific">Flavobacterium fragile</name>
    <dbReference type="NCBI Taxonomy" id="2949085"/>
    <lineage>
        <taxon>Bacteria</taxon>
        <taxon>Pseudomonadati</taxon>
        <taxon>Bacteroidota</taxon>
        <taxon>Flavobacteriia</taxon>
        <taxon>Flavobacteriales</taxon>
        <taxon>Flavobacteriaceae</taxon>
        <taxon>Flavobacterium</taxon>
    </lineage>
</organism>
<name>A0ABT0TG71_9FLAO</name>
<dbReference type="RefSeq" id="WP_250581440.1">
    <property type="nucleotide sequence ID" value="NZ_JAMLJN010000004.1"/>
</dbReference>
<accession>A0ABT0TG71</accession>